<evidence type="ECO:0000256" key="1">
    <source>
        <dbReference type="SAM" id="Phobius"/>
    </source>
</evidence>
<dbReference type="InterPro" id="IPR041916">
    <property type="entry name" value="Anti_sigma_zinc_sf"/>
</dbReference>
<keyword evidence="1" id="KW-0472">Membrane</keyword>
<proteinExistence type="predicted"/>
<dbReference type="SUPFAM" id="SSF53300">
    <property type="entry name" value="vWA-like"/>
    <property type="match status" value="1"/>
</dbReference>
<dbReference type="InterPro" id="IPR021908">
    <property type="entry name" value="YfbK_C"/>
</dbReference>
<gene>
    <name evidence="3" type="ORF">K0B96_01915</name>
</gene>
<dbReference type="Pfam" id="PF00092">
    <property type="entry name" value="VWA"/>
    <property type="match status" value="1"/>
</dbReference>
<dbReference type="KEGG" id="ole:K0B96_01915"/>
<accession>A0A8F9TX10</accession>
<keyword evidence="1" id="KW-1133">Transmembrane helix</keyword>
<keyword evidence="1" id="KW-0812">Transmembrane</keyword>
<dbReference type="InterPro" id="IPR022156">
    <property type="entry name" value="Uncharacterised_YfbK_N"/>
</dbReference>
<dbReference type="Pfam" id="PF12450">
    <property type="entry name" value="vWF_A"/>
    <property type="match status" value="1"/>
</dbReference>
<dbReference type="Gene3D" id="1.10.10.1320">
    <property type="entry name" value="Anti-sigma factor, zinc-finger domain"/>
    <property type="match status" value="1"/>
</dbReference>
<sequence length="707" mass="75373">MKADSLADDPQLTAYALGELEGAARAAVEARLAHDAAARAAVEEIRAMAGHLHAAMAAETTEATAKEGASARQAGATQGEAVYERKQARVLRFPQMYFVIAGVAAACFAVVLAIKEPEYRARQMQRVAEKKLHEDAFTKALRMRQAQARAADEAARAQQSFNSDTVLELPAALPKVAEPTADALGYASNEKARLVGGTVLGQTTFAGAVSQTLRDFNTEAYAYQTEGDFIAAALEPLSTFSIDVDTASYANVRRFLESGRRPPVDAVRIEELVNYFPYHYAAPGRVRGEGTPPTKEEAAPFAASMAVASAPWAPEHRLVRIGLKAREVSAAERGAANLVFLLDVSGSMNQPNKLPLVKESMRLLVSRLRPDDTVAIVTYAGRSGLALATTPVKRAAEILGALDELSPGGSTNGAQGIQLAYDVAKAHFVSGGINHVVLCTDGDFNVGMTSEGELTRLITEQAKSGVFLTVLGFGMGNYKDATLEKLADSGNGNYGYVDNRREAEKLLVEQVSGTLVTVAKDVKLQVEFNPAKVARYRLIGYENRRLENRDFNNDKVDAGEIGAGHTVTALYEIVPVGTKDADAAASGPAIDPLKYAAVKAPSTKDQVPNSEELLTLKVRYKEPAGDKSRKLEFPLVDRGAAFADADGDFKFAASVAAFGMILRDSPQKGSATLANVVAWAESGAGADAGGYRAEFIQLARRAETLVN</sequence>
<protein>
    <submittedName>
        <fullName evidence="3">VWA domain-containing protein</fullName>
    </submittedName>
</protein>
<evidence type="ECO:0000259" key="2">
    <source>
        <dbReference type="PROSITE" id="PS50234"/>
    </source>
</evidence>
<feature type="domain" description="VWFA" evidence="2">
    <location>
        <begin position="337"/>
        <end position="515"/>
    </location>
</feature>
<name>A0A8F9TX10_9BACT</name>
<dbReference type="RefSeq" id="WP_220163212.1">
    <property type="nucleotide sequence ID" value="NZ_CP080507.1"/>
</dbReference>
<dbReference type="InterPro" id="IPR051266">
    <property type="entry name" value="CLCR"/>
</dbReference>
<dbReference type="CDD" id="cd01465">
    <property type="entry name" value="vWA_subgroup"/>
    <property type="match status" value="1"/>
</dbReference>
<dbReference type="PANTHER" id="PTHR10579">
    <property type="entry name" value="CALCIUM-ACTIVATED CHLORIDE CHANNEL REGULATOR"/>
    <property type="match status" value="1"/>
</dbReference>
<dbReference type="Pfam" id="PF12034">
    <property type="entry name" value="YfbK_C"/>
    <property type="match status" value="1"/>
</dbReference>
<dbReference type="Gene3D" id="3.40.50.410">
    <property type="entry name" value="von Willebrand factor, type A domain"/>
    <property type="match status" value="1"/>
</dbReference>
<keyword evidence="4" id="KW-1185">Reference proteome</keyword>
<dbReference type="AlphaFoldDB" id="A0A8F9TX10"/>
<dbReference type="PROSITE" id="PS50234">
    <property type="entry name" value="VWFA"/>
    <property type="match status" value="1"/>
</dbReference>
<dbReference type="InterPro" id="IPR002035">
    <property type="entry name" value="VWF_A"/>
</dbReference>
<evidence type="ECO:0000313" key="3">
    <source>
        <dbReference type="EMBL" id="QYM79399.1"/>
    </source>
</evidence>
<reference evidence="3" key="1">
    <citation type="submission" date="2021-08" db="EMBL/GenBank/DDBJ databases">
        <title>Genome of a novel bacterium of the phylum Verrucomicrobia, Oleiharenicola sp. KSB-15.</title>
        <authorList>
            <person name="Chung J.-H."/>
            <person name="Ahn J.-H."/>
            <person name="Yoon Y."/>
            <person name="Kim D.-Y."/>
            <person name="An S.-H."/>
            <person name="Park I."/>
            <person name="Yeon J."/>
        </authorList>
    </citation>
    <scope>NUCLEOTIDE SEQUENCE</scope>
    <source>
        <strain evidence="3">KSB-15</strain>
    </source>
</reference>
<dbReference type="EMBL" id="CP080507">
    <property type="protein sequence ID" value="QYM79399.1"/>
    <property type="molecule type" value="Genomic_DNA"/>
</dbReference>
<evidence type="ECO:0000313" key="4">
    <source>
        <dbReference type="Proteomes" id="UP000825051"/>
    </source>
</evidence>
<organism evidence="3 4">
    <name type="scientific">Horticoccus luteus</name>
    <dbReference type="NCBI Taxonomy" id="2862869"/>
    <lineage>
        <taxon>Bacteria</taxon>
        <taxon>Pseudomonadati</taxon>
        <taxon>Verrucomicrobiota</taxon>
        <taxon>Opitutia</taxon>
        <taxon>Opitutales</taxon>
        <taxon>Opitutaceae</taxon>
        <taxon>Horticoccus</taxon>
    </lineage>
</organism>
<dbReference type="PANTHER" id="PTHR10579:SF43">
    <property type="entry name" value="ZINC FINGER (C3HC4-TYPE RING FINGER) FAMILY PROTEIN"/>
    <property type="match status" value="1"/>
</dbReference>
<dbReference type="InterPro" id="IPR036465">
    <property type="entry name" value="vWFA_dom_sf"/>
</dbReference>
<dbReference type="Proteomes" id="UP000825051">
    <property type="component" value="Chromosome"/>
</dbReference>
<dbReference type="SMART" id="SM00327">
    <property type="entry name" value="VWA"/>
    <property type="match status" value="1"/>
</dbReference>
<feature type="transmembrane region" description="Helical" evidence="1">
    <location>
        <begin position="96"/>
        <end position="114"/>
    </location>
</feature>